<evidence type="ECO:0000256" key="3">
    <source>
        <dbReference type="ARBA" id="ARBA00022729"/>
    </source>
</evidence>
<comment type="similarity">
    <text evidence="1">Belongs to the thioredoxin family. DsbA subfamily.</text>
</comment>
<dbReference type="PANTHER" id="PTHR35891:SF3">
    <property type="entry name" value="THIOL:DISULFIDE INTERCHANGE PROTEIN DSBL"/>
    <property type="match status" value="1"/>
</dbReference>
<evidence type="ECO:0000256" key="5">
    <source>
        <dbReference type="ARBA" id="ARBA00023284"/>
    </source>
</evidence>
<dbReference type="RefSeq" id="WP_170290500.1">
    <property type="nucleotide sequence ID" value="NZ_BAAABR010000082.1"/>
</dbReference>
<dbReference type="Proteomes" id="UP000318416">
    <property type="component" value="Unassembled WGS sequence"/>
</dbReference>
<evidence type="ECO:0000256" key="2">
    <source>
        <dbReference type="ARBA" id="ARBA00013831"/>
    </source>
</evidence>
<name>A0A561EKE6_9ACTN</name>
<evidence type="ECO:0000313" key="9">
    <source>
        <dbReference type="EMBL" id="TWE16070.1"/>
    </source>
</evidence>
<gene>
    <name evidence="9" type="ORF">FB465_1030</name>
</gene>
<feature type="domain" description="DSBA-like thioredoxin" evidence="8">
    <location>
        <begin position="99"/>
        <end position="187"/>
    </location>
</feature>
<feature type="signal peptide" evidence="7">
    <location>
        <begin position="1"/>
        <end position="24"/>
    </location>
</feature>
<keyword evidence="10" id="KW-1185">Reference proteome</keyword>
<keyword evidence="4" id="KW-1015">Disulfide bond</keyword>
<accession>A0A561EKE6</accession>
<dbReference type="Pfam" id="PF01323">
    <property type="entry name" value="DSBA"/>
    <property type="match status" value="1"/>
</dbReference>
<evidence type="ECO:0000256" key="1">
    <source>
        <dbReference type="ARBA" id="ARBA00005791"/>
    </source>
</evidence>
<dbReference type="CDD" id="cd03019">
    <property type="entry name" value="DsbA_DsbA"/>
    <property type="match status" value="1"/>
</dbReference>
<evidence type="ECO:0000313" key="10">
    <source>
        <dbReference type="Proteomes" id="UP000318416"/>
    </source>
</evidence>
<evidence type="ECO:0000256" key="6">
    <source>
        <dbReference type="SAM" id="MobiDB-lite"/>
    </source>
</evidence>
<feature type="region of interest" description="Disordered" evidence="6">
    <location>
        <begin position="193"/>
        <end position="212"/>
    </location>
</feature>
<dbReference type="InterPro" id="IPR001853">
    <property type="entry name" value="DSBA-like_thioredoxin_dom"/>
</dbReference>
<evidence type="ECO:0000256" key="7">
    <source>
        <dbReference type="SAM" id="SignalP"/>
    </source>
</evidence>
<dbReference type="Gene3D" id="3.40.30.10">
    <property type="entry name" value="Glutaredoxin"/>
    <property type="match status" value="1"/>
</dbReference>
<proteinExistence type="inferred from homology"/>
<comment type="caution">
    <text evidence="9">The sequence shown here is derived from an EMBL/GenBank/DDBJ whole genome shotgun (WGS) entry which is preliminary data.</text>
</comment>
<dbReference type="AlphaFoldDB" id="A0A561EKE6"/>
<feature type="chain" id="PRO_5039379158" description="Thiol:disulfide interchange protein DsbA" evidence="7">
    <location>
        <begin position="25"/>
        <end position="212"/>
    </location>
</feature>
<dbReference type="InterPro" id="IPR036249">
    <property type="entry name" value="Thioredoxin-like_sf"/>
</dbReference>
<dbReference type="InterPro" id="IPR050824">
    <property type="entry name" value="Thiol_disulfide_DsbA"/>
</dbReference>
<evidence type="ECO:0000259" key="8">
    <source>
        <dbReference type="Pfam" id="PF01323"/>
    </source>
</evidence>
<dbReference type="SUPFAM" id="SSF52833">
    <property type="entry name" value="Thioredoxin-like"/>
    <property type="match status" value="1"/>
</dbReference>
<organism evidence="9 10">
    <name type="scientific">Kitasatospora atroaurantiaca</name>
    <dbReference type="NCBI Taxonomy" id="285545"/>
    <lineage>
        <taxon>Bacteria</taxon>
        <taxon>Bacillati</taxon>
        <taxon>Actinomycetota</taxon>
        <taxon>Actinomycetes</taxon>
        <taxon>Kitasatosporales</taxon>
        <taxon>Streptomycetaceae</taxon>
        <taxon>Kitasatospora</taxon>
    </lineage>
</organism>
<protein>
    <recommendedName>
        <fullName evidence="2">Thiol:disulfide interchange protein DsbA</fullName>
    </recommendedName>
</protein>
<keyword evidence="3 7" id="KW-0732">Signal</keyword>
<dbReference type="GO" id="GO:0016491">
    <property type="term" value="F:oxidoreductase activity"/>
    <property type="evidence" value="ECO:0007669"/>
    <property type="project" value="InterPro"/>
</dbReference>
<sequence>MKSLLRTAAVLALAGGLLSSPAAAAAPDVPHDGMHLGHPRPVREAAKREAVEFFSYDCYHSQQLELPLERWAERHRGDVVLRRVPAVWAGSPDEQVQLGHARLYYTLERLGQVDRLQAEVFRSVREQHADLTSEDRAADWAQLHGVDAAGFREAYRSAEVQRAAQDASGLLIRYRVDELPTVVVQDRYRTAPSKAGGVEQMPAELDRLVEQS</sequence>
<reference evidence="9 10" key="1">
    <citation type="submission" date="2019-06" db="EMBL/GenBank/DDBJ databases">
        <title>Sequencing the genomes of 1000 actinobacteria strains.</title>
        <authorList>
            <person name="Klenk H.-P."/>
        </authorList>
    </citation>
    <scope>NUCLEOTIDE SEQUENCE [LARGE SCALE GENOMIC DNA]</scope>
    <source>
        <strain evidence="9 10">DSM 41649</strain>
    </source>
</reference>
<dbReference type="PANTHER" id="PTHR35891">
    <property type="entry name" value="THIOL:DISULFIDE INTERCHANGE PROTEIN DSBA"/>
    <property type="match status" value="1"/>
</dbReference>
<keyword evidence="5" id="KW-0676">Redox-active center</keyword>
<evidence type="ECO:0000256" key="4">
    <source>
        <dbReference type="ARBA" id="ARBA00023157"/>
    </source>
</evidence>
<dbReference type="EMBL" id="VIVR01000001">
    <property type="protein sequence ID" value="TWE16070.1"/>
    <property type="molecule type" value="Genomic_DNA"/>
</dbReference>
<dbReference type="InterPro" id="IPR023205">
    <property type="entry name" value="DsbA/DsbL"/>
</dbReference>